<keyword evidence="2" id="KW-0732">Signal</keyword>
<feature type="region of interest" description="Disordered" evidence="1">
    <location>
        <begin position="502"/>
        <end position="521"/>
    </location>
</feature>
<feature type="region of interest" description="Disordered" evidence="1">
    <location>
        <begin position="313"/>
        <end position="391"/>
    </location>
</feature>
<dbReference type="PROSITE" id="PS51257">
    <property type="entry name" value="PROKAR_LIPOPROTEIN"/>
    <property type="match status" value="1"/>
</dbReference>
<name>A0A4P2QZ16_SORCE</name>
<protein>
    <submittedName>
        <fullName evidence="3">Uncharacterized protein</fullName>
    </submittedName>
</protein>
<feature type="compositionally biased region" description="Gly residues" evidence="1">
    <location>
        <begin position="348"/>
        <end position="362"/>
    </location>
</feature>
<feature type="compositionally biased region" description="Gly residues" evidence="1">
    <location>
        <begin position="374"/>
        <end position="391"/>
    </location>
</feature>
<dbReference type="EMBL" id="CP012672">
    <property type="protein sequence ID" value="AUX35827.1"/>
    <property type="molecule type" value="Genomic_DNA"/>
</dbReference>
<dbReference type="Proteomes" id="UP000295497">
    <property type="component" value="Chromosome"/>
</dbReference>
<dbReference type="AlphaFoldDB" id="A0A4P2QZ16"/>
<sequence length="537" mass="52072">MKRGFGGASGASIAALALLWAISFGAAGCYDSENCAETFSCEPPPASPPPCAGDPATTPAKEECGVFVARHGDDARAGTRQEPVRTLQHAVQKALLEGKPHVYACAEDFHEAVRLPSGVEIWGGRACEREDWAFLGADHPTVVAPPAGRVPVRVHAHGAVLSDLFSSDPRSLLFGVRVVAADAIEPGGSSIALIVTDDAEVEVRWSEIFAGNGAPGAPGEDAPLDVAEPGARGNHGAAACSEDLVDGALPAVTLCPDGSASIGGRGGFGDRDAGGGGENGAVIERDPALAPLVGGQGGKGVAGTDACGAGEAGQDGAAGASGEGGEQKAARASAEGWHGAWGEAGTPGTIGRGGGGGGGTRGRGVCASTEPQGGASGGSGGGGGCGGRGGGAGQAGGSSIGILTVGAEVVVEHSWIAVGMGGDGGRGGRGQAGGYGWPGGIGGAAGMNDRGQVEYACEGGHGGRGGPGGGGGGGLGGYSLAVARVHGGIDLKESTFVALDEVGRGGASGGSDPRLGRGDDGLAQEIWSLEQLIEPPR</sequence>
<evidence type="ECO:0000256" key="2">
    <source>
        <dbReference type="SAM" id="SignalP"/>
    </source>
</evidence>
<accession>A0A4P2QZ16</accession>
<feature type="signal peptide" evidence="2">
    <location>
        <begin position="1"/>
        <end position="26"/>
    </location>
</feature>
<gene>
    <name evidence="3" type="ORF">SOCE836_080280</name>
</gene>
<dbReference type="RefSeq" id="WP_129578778.1">
    <property type="nucleotide sequence ID" value="NZ_CP012672.1"/>
</dbReference>
<evidence type="ECO:0000313" key="3">
    <source>
        <dbReference type="EMBL" id="AUX35827.1"/>
    </source>
</evidence>
<evidence type="ECO:0000256" key="1">
    <source>
        <dbReference type="SAM" id="MobiDB-lite"/>
    </source>
</evidence>
<feature type="chain" id="PRO_5020739591" evidence="2">
    <location>
        <begin position="27"/>
        <end position="537"/>
    </location>
</feature>
<organism evidence="3 4">
    <name type="scientific">Sorangium cellulosum</name>
    <name type="common">Polyangium cellulosum</name>
    <dbReference type="NCBI Taxonomy" id="56"/>
    <lineage>
        <taxon>Bacteria</taxon>
        <taxon>Pseudomonadati</taxon>
        <taxon>Myxococcota</taxon>
        <taxon>Polyangia</taxon>
        <taxon>Polyangiales</taxon>
        <taxon>Polyangiaceae</taxon>
        <taxon>Sorangium</taxon>
    </lineage>
</organism>
<reference evidence="3 4" key="1">
    <citation type="submission" date="2015-09" db="EMBL/GenBank/DDBJ databases">
        <title>Sorangium comparison.</title>
        <authorList>
            <person name="Zaburannyi N."/>
            <person name="Bunk B."/>
            <person name="Overmann J."/>
            <person name="Mueller R."/>
        </authorList>
    </citation>
    <scope>NUCLEOTIDE SEQUENCE [LARGE SCALE GENOMIC DNA]</scope>
    <source>
        <strain evidence="3 4">So ce836</strain>
    </source>
</reference>
<feature type="compositionally biased region" description="Low complexity" evidence="1">
    <location>
        <begin position="330"/>
        <end position="347"/>
    </location>
</feature>
<evidence type="ECO:0000313" key="4">
    <source>
        <dbReference type="Proteomes" id="UP000295497"/>
    </source>
</evidence>
<proteinExistence type="predicted"/>